<feature type="transmembrane region" description="Helical" evidence="1">
    <location>
        <begin position="46"/>
        <end position="70"/>
    </location>
</feature>
<organism evidence="2 3">
    <name type="scientific">Massarina eburnea CBS 473.64</name>
    <dbReference type="NCBI Taxonomy" id="1395130"/>
    <lineage>
        <taxon>Eukaryota</taxon>
        <taxon>Fungi</taxon>
        <taxon>Dikarya</taxon>
        <taxon>Ascomycota</taxon>
        <taxon>Pezizomycotina</taxon>
        <taxon>Dothideomycetes</taxon>
        <taxon>Pleosporomycetidae</taxon>
        <taxon>Pleosporales</taxon>
        <taxon>Massarineae</taxon>
        <taxon>Massarinaceae</taxon>
        <taxon>Massarina</taxon>
    </lineage>
</organism>
<name>A0A6A6S3W8_9PLEO</name>
<gene>
    <name evidence="2" type="ORF">P280DRAFT_286137</name>
</gene>
<proteinExistence type="predicted"/>
<dbReference type="EMBL" id="MU006782">
    <property type="protein sequence ID" value="KAF2641821.1"/>
    <property type="molecule type" value="Genomic_DNA"/>
</dbReference>
<evidence type="ECO:0000313" key="2">
    <source>
        <dbReference type="EMBL" id="KAF2641821.1"/>
    </source>
</evidence>
<reference evidence="2" key="1">
    <citation type="journal article" date="2020" name="Stud. Mycol.">
        <title>101 Dothideomycetes genomes: a test case for predicting lifestyles and emergence of pathogens.</title>
        <authorList>
            <person name="Haridas S."/>
            <person name="Albert R."/>
            <person name="Binder M."/>
            <person name="Bloem J."/>
            <person name="Labutti K."/>
            <person name="Salamov A."/>
            <person name="Andreopoulos B."/>
            <person name="Baker S."/>
            <person name="Barry K."/>
            <person name="Bills G."/>
            <person name="Bluhm B."/>
            <person name="Cannon C."/>
            <person name="Castanera R."/>
            <person name="Culley D."/>
            <person name="Daum C."/>
            <person name="Ezra D."/>
            <person name="Gonzalez J."/>
            <person name="Henrissat B."/>
            <person name="Kuo A."/>
            <person name="Liang C."/>
            <person name="Lipzen A."/>
            <person name="Lutzoni F."/>
            <person name="Magnuson J."/>
            <person name="Mondo S."/>
            <person name="Nolan M."/>
            <person name="Ohm R."/>
            <person name="Pangilinan J."/>
            <person name="Park H.-J."/>
            <person name="Ramirez L."/>
            <person name="Alfaro M."/>
            <person name="Sun H."/>
            <person name="Tritt A."/>
            <person name="Yoshinaga Y."/>
            <person name="Zwiers L.-H."/>
            <person name="Turgeon B."/>
            <person name="Goodwin S."/>
            <person name="Spatafora J."/>
            <person name="Crous P."/>
            <person name="Grigoriev I."/>
        </authorList>
    </citation>
    <scope>NUCLEOTIDE SEQUENCE</scope>
    <source>
        <strain evidence="2">CBS 473.64</strain>
    </source>
</reference>
<keyword evidence="1" id="KW-1133">Transmembrane helix</keyword>
<evidence type="ECO:0000313" key="3">
    <source>
        <dbReference type="Proteomes" id="UP000799753"/>
    </source>
</evidence>
<dbReference type="Proteomes" id="UP000799753">
    <property type="component" value="Unassembled WGS sequence"/>
</dbReference>
<sequence length="95" mass="10566">MRKRRSAKRKSGWAAAADLWDFHFHHATSNCLGLNSSLWIFQALSLPLIVAYLDVIFVVSSVAAPVRLFIEEAKPLLTRIQALILTDLSASMDIA</sequence>
<keyword evidence="1" id="KW-0812">Transmembrane</keyword>
<keyword evidence="1" id="KW-0472">Membrane</keyword>
<keyword evidence="3" id="KW-1185">Reference proteome</keyword>
<protein>
    <submittedName>
        <fullName evidence="2">Uncharacterized protein</fullName>
    </submittedName>
</protein>
<dbReference type="AlphaFoldDB" id="A0A6A6S3W8"/>
<accession>A0A6A6S3W8</accession>
<evidence type="ECO:0000256" key="1">
    <source>
        <dbReference type="SAM" id="Phobius"/>
    </source>
</evidence>